<sequence>MPPPNMPRPSGPASLFDFFDVKMHEKKETVNFVEPVADVRGSAYQTGRGGRGGGREGRGGRGSRGRMLSRGGAVNGRSTPPDLASENWPAPGEEKNTPTSNRSYFESKELMEEKEQEDNLALRHHQLQTSALGRDSAPIAYRNDHGGQYGGYRDSGRRDYGGGGGGSYNSQDSRRTERGGRGGGGGRGTSGGYRGRGGVGGGSGGGGGYRDSNSNPRGGRGNSNSGYRGGTNSYREDGGNSNFYRSDGGGGGGSNYRQYNGANGGYRGGNSNYGNYGDSANYGGAFRSDSGSNYRDSGGVSHNDSSYSSGYKDMQGSRSSSNQYNPRYESYSNRQGGQNSYEPNLGGRNGMGGGRGGSYTSGRGGGGSGGGNMQASNSRTSKEMRLIQDFQRSMTLAGCYPQEMMNYGRYEDGAEYADFSGTLEFHRGGGSGRGSQRRGGRGAYY</sequence>
<comment type="caution">
    <text evidence="2">The sequence shown here is derived from an EMBL/GenBank/DDBJ whole genome shotgun (WGS) entry which is preliminary data.</text>
</comment>
<feature type="compositionally biased region" description="Basic residues" evidence="1">
    <location>
        <begin position="435"/>
        <end position="445"/>
    </location>
</feature>
<feature type="region of interest" description="Disordered" evidence="1">
    <location>
        <begin position="426"/>
        <end position="445"/>
    </location>
</feature>
<feature type="compositionally biased region" description="Low complexity" evidence="1">
    <location>
        <begin position="210"/>
        <end position="233"/>
    </location>
</feature>
<feature type="region of interest" description="Disordered" evidence="1">
    <location>
        <begin position="35"/>
        <end position="382"/>
    </location>
</feature>
<reference evidence="2 3" key="2">
    <citation type="submission" date="2019-01" db="EMBL/GenBank/DDBJ databases">
        <title>The decoding of complex shrimp genome reveals the adaptation for benthos swimmer, frequently molting mechanism and breeding impact on genome.</title>
        <authorList>
            <person name="Sun Y."/>
            <person name="Gao Y."/>
            <person name="Yu Y."/>
        </authorList>
    </citation>
    <scope>NUCLEOTIDE SEQUENCE [LARGE SCALE GENOMIC DNA]</scope>
    <source>
        <tissue evidence="2">Muscle</tissue>
    </source>
</reference>
<feature type="compositionally biased region" description="Gly residues" evidence="1">
    <location>
        <begin position="347"/>
        <end position="372"/>
    </location>
</feature>
<evidence type="ECO:0000313" key="2">
    <source>
        <dbReference type="EMBL" id="ROT69500.1"/>
    </source>
</evidence>
<evidence type="ECO:0000313" key="3">
    <source>
        <dbReference type="Proteomes" id="UP000283509"/>
    </source>
</evidence>
<dbReference type="OrthoDB" id="6380544at2759"/>
<gene>
    <name evidence="2" type="ORF">C7M84_012297</name>
</gene>
<keyword evidence="3" id="KW-1185">Reference proteome</keyword>
<feature type="compositionally biased region" description="Low complexity" evidence="1">
    <location>
        <begin position="269"/>
        <end position="284"/>
    </location>
</feature>
<dbReference type="Proteomes" id="UP000283509">
    <property type="component" value="Unassembled WGS sequence"/>
</dbReference>
<feature type="compositionally biased region" description="Gly residues" evidence="1">
    <location>
        <begin position="181"/>
        <end position="209"/>
    </location>
</feature>
<dbReference type="EMBL" id="QCYY01002558">
    <property type="protein sequence ID" value="ROT69500.1"/>
    <property type="molecule type" value="Genomic_DNA"/>
</dbReference>
<feature type="compositionally biased region" description="Polar residues" evidence="1">
    <location>
        <begin position="316"/>
        <end position="342"/>
    </location>
</feature>
<organism evidence="2 3">
    <name type="scientific">Penaeus vannamei</name>
    <name type="common">Whiteleg shrimp</name>
    <name type="synonym">Litopenaeus vannamei</name>
    <dbReference type="NCBI Taxonomy" id="6689"/>
    <lineage>
        <taxon>Eukaryota</taxon>
        <taxon>Metazoa</taxon>
        <taxon>Ecdysozoa</taxon>
        <taxon>Arthropoda</taxon>
        <taxon>Crustacea</taxon>
        <taxon>Multicrustacea</taxon>
        <taxon>Malacostraca</taxon>
        <taxon>Eumalacostraca</taxon>
        <taxon>Eucarida</taxon>
        <taxon>Decapoda</taxon>
        <taxon>Dendrobranchiata</taxon>
        <taxon>Penaeoidea</taxon>
        <taxon>Penaeidae</taxon>
        <taxon>Penaeus</taxon>
    </lineage>
</organism>
<dbReference type="STRING" id="6689.A0A3R7Q616"/>
<dbReference type="AlphaFoldDB" id="A0A3R7Q616"/>
<feature type="compositionally biased region" description="Polar residues" evidence="1">
    <location>
        <begin position="289"/>
        <end position="309"/>
    </location>
</feature>
<accession>A0A3R7Q616</accession>
<protein>
    <submittedName>
        <fullName evidence="2">Uncharacterized protein</fullName>
    </submittedName>
</protein>
<name>A0A3R7Q616_PENVA</name>
<evidence type="ECO:0000256" key="1">
    <source>
        <dbReference type="SAM" id="MobiDB-lite"/>
    </source>
</evidence>
<reference evidence="2 3" key="1">
    <citation type="submission" date="2018-04" db="EMBL/GenBank/DDBJ databases">
        <authorList>
            <person name="Zhang X."/>
            <person name="Yuan J."/>
            <person name="Li F."/>
            <person name="Xiang J."/>
        </authorList>
    </citation>
    <scope>NUCLEOTIDE SEQUENCE [LARGE SCALE GENOMIC DNA]</scope>
    <source>
        <tissue evidence="2">Muscle</tissue>
    </source>
</reference>
<proteinExistence type="predicted"/>